<gene>
    <name evidence="7" type="ORF">METZ01_LOCUS91271</name>
</gene>
<dbReference type="GO" id="GO:0046872">
    <property type="term" value="F:metal ion binding"/>
    <property type="evidence" value="ECO:0007669"/>
    <property type="project" value="UniProtKB-KW"/>
</dbReference>
<dbReference type="GO" id="GO:0005525">
    <property type="term" value="F:GTP binding"/>
    <property type="evidence" value="ECO:0007669"/>
    <property type="project" value="InterPro"/>
</dbReference>
<dbReference type="Gene3D" id="3.40.50.300">
    <property type="entry name" value="P-loop containing nucleotide triphosphate hydrolases"/>
    <property type="match status" value="1"/>
</dbReference>
<dbReference type="InterPro" id="IPR041706">
    <property type="entry name" value="YchF_N"/>
</dbReference>
<dbReference type="AlphaFoldDB" id="A0A381VFJ2"/>
<dbReference type="FunFam" id="1.10.150.300:FF:000001">
    <property type="entry name" value="Ribosome-binding ATPase YchF"/>
    <property type="match status" value="1"/>
</dbReference>
<evidence type="ECO:0000256" key="1">
    <source>
        <dbReference type="ARBA" id="ARBA00001946"/>
    </source>
</evidence>
<dbReference type="InterPro" id="IPR012676">
    <property type="entry name" value="TGS-like"/>
</dbReference>
<keyword evidence="2" id="KW-0479">Metal-binding</keyword>
<dbReference type="Pfam" id="PF01926">
    <property type="entry name" value="MMR_HSR1"/>
    <property type="match status" value="1"/>
</dbReference>
<comment type="cofactor">
    <cofactor evidence="1">
        <name>Mg(2+)</name>
        <dbReference type="ChEBI" id="CHEBI:18420"/>
    </cofactor>
</comment>
<keyword evidence="3" id="KW-0547">Nucleotide-binding</keyword>
<dbReference type="PIRSF" id="PIRSF006641">
    <property type="entry name" value="CHP00092"/>
    <property type="match status" value="1"/>
</dbReference>
<dbReference type="GO" id="GO:0005524">
    <property type="term" value="F:ATP binding"/>
    <property type="evidence" value="ECO:0007669"/>
    <property type="project" value="UniProtKB-KW"/>
</dbReference>
<dbReference type="FunFam" id="3.10.20.30:FF:000001">
    <property type="entry name" value="Ribosome-binding ATPase YchF"/>
    <property type="match status" value="1"/>
</dbReference>
<evidence type="ECO:0000256" key="3">
    <source>
        <dbReference type="ARBA" id="ARBA00022741"/>
    </source>
</evidence>
<dbReference type="InterPro" id="IPR027417">
    <property type="entry name" value="P-loop_NTPase"/>
</dbReference>
<dbReference type="CDD" id="cd01900">
    <property type="entry name" value="YchF"/>
    <property type="match status" value="1"/>
</dbReference>
<dbReference type="Gene3D" id="1.10.150.300">
    <property type="entry name" value="TGS-like domain"/>
    <property type="match status" value="1"/>
</dbReference>
<dbReference type="Pfam" id="PF06071">
    <property type="entry name" value="YchF-GTPase_C"/>
    <property type="match status" value="1"/>
</dbReference>
<name>A0A381VFJ2_9ZZZZ</name>
<dbReference type="InterPro" id="IPR006073">
    <property type="entry name" value="GTP-bd"/>
</dbReference>
<dbReference type="PANTHER" id="PTHR23305">
    <property type="entry name" value="OBG GTPASE FAMILY"/>
    <property type="match status" value="1"/>
</dbReference>
<dbReference type="GO" id="GO:0005737">
    <property type="term" value="C:cytoplasm"/>
    <property type="evidence" value="ECO:0007669"/>
    <property type="project" value="TreeGrafter"/>
</dbReference>
<dbReference type="SUPFAM" id="SSF81271">
    <property type="entry name" value="TGS-like"/>
    <property type="match status" value="1"/>
</dbReference>
<dbReference type="HAMAP" id="MF_00944">
    <property type="entry name" value="YchF_OLA1_ATPase"/>
    <property type="match status" value="1"/>
</dbReference>
<dbReference type="NCBIfam" id="TIGR00092">
    <property type="entry name" value="redox-regulated ATPase YchF"/>
    <property type="match status" value="1"/>
</dbReference>
<evidence type="ECO:0000313" key="7">
    <source>
        <dbReference type="EMBL" id="SVA38417.1"/>
    </source>
</evidence>
<dbReference type="GO" id="GO:0016887">
    <property type="term" value="F:ATP hydrolysis activity"/>
    <property type="evidence" value="ECO:0007669"/>
    <property type="project" value="InterPro"/>
</dbReference>
<dbReference type="PROSITE" id="PS51880">
    <property type="entry name" value="TGS"/>
    <property type="match status" value="1"/>
</dbReference>
<dbReference type="PROSITE" id="PS51710">
    <property type="entry name" value="G_OBG"/>
    <property type="match status" value="1"/>
</dbReference>
<evidence type="ECO:0000256" key="4">
    <source>
        <dbReference type="ARBA" id="ARBA00022840"/>
    </source>
</evidence>
<feature type="domain" description="OBG-type G" evidence="5">
    <location>
        <begin position="3"/>
        <end position="259"/>
    </location>
</feature>
<evidence type="ECO:0000259" key="6">
    <source>
        <dbReference type="PROSITE" id="PS51880"/>
    </source>
</evidence>
<dbReference type="CDD" id="cd04867">
    <property type="entry name" value="TGS_YchF_OLA1"/>
    <property type="match status" value="1"/>
</dbReference>
<organism evidence="7">
    <name type="scientific">marine metagenome</name>
    <dbReference type="NCBI Taxonomy" id="408172"/>
    <lineage>
        <taxon>unclassified sequences</taxon>
        <taxon>metagenomes</taxon>
        <taxon>ecological metagenomes</taxon>
    </lineage>
</organism>
<evidence type="ECO:0000256" key="2">
    <source>
        <dbReference type="ARBA" id="ARBA00022723"/>
    </source>
</evidence>
<dbReference type="InterPro" id="IPR004095">
    <property type="entry name" value="TGS"/>
</dbReference>
<evidence type="ECO:0000259" key="5">
    <source>
        <dbReference type="PROSITE" id="PS51710"/>
    </source>
</evidence>
<proteinExistence type="inferred from homology"/>
<dbReference type="SUPFAM" id="SSF52540">
    <property type="entry name" value="P-loop containing nucleoside triphosphate hydrolases"/>
    <property type="match status" value="1"/>
</dbReference>
<dbReference type="EMBL" id="UINC01008540">
    <property type="protein sequence ID" value="SVA38417.1"/>
    <property type="molecule type" value="Genomic_DNA"/>
</dbReference>
<dbReference type="InterPro" id="IPR013029">
    <property type="entry name" value="YchF_C"/>
</dbReference>
<protein>
    <recommendedName>
        <fullName evidence="8">OBG-type G domain-containing protein</fullName>
    </recommendedName>
</protein>
<dbReference type="InterPro" id="IPR004396">
    <property type="entry name" value="ATPase_YchF/OLA1"/>
</dbReference>
<accession>A0A381VFJ2</accession>
<feature type="domain" description="TGS" evidence="6">
    <location>
        <begin position="281"/>
        <end position="364"/>
    </location>
</feature>
<evidence type="ECO:0008006" key="8">
    <source>
        <dbReference type="Google" id="ProtNLM"/>
    </source>
</evidence>
<dbReference type="InterPro" id="IPR012675">
    <property type="entry name" value="Beta-grasp_dom_sf"/>
</dbReference>
<dbReference type="Gene3D" id="3.10.20.30">
    <property type="match status" value="1"/>
</dbReference>
<dbReference type="InterPro" id="IPR023192">
    <property type="entry name" value="TGS-like_dom_sf"/>
</dbReference>
<reference evidence="7" key="1">
    <citation type="submission" date="2018-05" db="EMBL/GenBank/DDBJ databases">
        <authorList>
            <person name="Lanie J.A."/>
            <person name="Ng W.-L."/>
            <person name="Kazmierczak K.M."/>
            <person name="Andrzejewski T.M."/>
            <person name="Davidsen T.M."/>
            <person name="Wayne K.J."/>
            <person name="Tettelin H."/>
            <person name="Glass J.I."/>
            <person name="Rusch D."/>
            <person name="Podicherti R."/>
            <person name="Tsui H.-C.T."/>
            <person name="Winkler M.E."/>
        </authorList>
    </citation>
    <scope>NUCLEOTIDE SEQUENCE</scope>
</reference>
<dbReference type="InterPro" id="IPR031167">
    <property type="entry name" value="G_OBG"/>
</dbReference>
<dbReference type="PRINTS" id="PR00326">
    <property type="entry name" value="GTP1OBG"/>
</dbReference>
<sequence length="366" mass="40396">MKIRCGIVGLPNVGKSTLFNALTTAGVDASNYPFCTIDPNIHSVAVPDARLATLAGIMQTQTFIPSLIEFVDIAGLVEGASQGEGLGNKFLGHIRETDAIVHVVRCFDNNEIAHVANTIDPSSDIKTINTELLLADTQTVERNLNRAEKRSKAAHKGASEQRDFFKTLLQHLDQSRPAREFRPATEEAKLWFRDLRLLTAKPTLYVANIDESSILNGNSYSNDVAGYLGQNQDFDLILICGALESELSLIEGDEKSAFLQDLNLKEPVLNRLIKSCYKLLGLQTFFTTDSKKIRAWSVKVGTKASNAAGVIHSDFERGFICAEVISYTDYTQFMGEQGCKIAGKLRLEGKDYILSEGDVIHFRFNV</sequence>
<dbReference type="PANTHER" id="PTHR23305:SF18">
    <property type="entry name" value="OBG-TYPE G DOMAIN-CONTAINING PROTEIN"/>
    <property type="match status" value="1"/>
</dbReference>
<keyword evidence="4" id="KW-0067">ATP-binding</keyword>